<evidence type="ECO:0000313" key="3">
    <source>
        <dbReference type="Proteomes" id="UP000027432"/>
    </source>
</evidence>
<keyword evidence="1" id="KW-1133">Transmembrane helix</keyword>
<dbReference type="EMBL" id="AUND01000038">
    <property type="protein sequence ID" value="KEO51550.1"/>
    <property type="molecule type" value="Genomic_DNA"/>
</dbReference>
<evidence type="ECO:0000313" key="2">
    <source>
        <dbReference type="EMBL" id="KEO51550.1"/>
    </source>
</evidence>
<dbReference type="RefSeq" id="WP_038078954.1">
    <property type="nucleotide sequence ID" value="NZ_AUND01000038.1"/>
</dbReference>
<feature type="transmembrane region" description="Helical" evidence="1">
    <location>
        <begin position="38"/>
        <end position="62"/>
    </location>
</feature>
<keyword evidence="1" id="KW-0812">Transmembrane</keyword>
<keyword evidence="1" id="KW-0472">Membrane</keyword>
<reference evidence="2 3" key="1">
    <citation type="submission" date="2013-07" db="EMBL/GenBank/DDBJ databases">
        <title>Thioclava pacifica DSM 10166 Genome Sequencing.</title>
        <authorList>
            <person name="Lai Q."/>
            <person name="Shao Z."/>
        </authorList>
    </citation>
    <scope>NUCLEOTIDE SEQUENCE [LARGE SCALE GENOMIC DNA]</scope>
    <source>
        <strain evidence="2 3">DSM 10166</strain>
    </source>
</reference>
<evidence type="ECO:0008006" key="4">
    <source>
        <dbReference type="Google" id="ProtNLM"/>
    </source>
</evidence>
<dbReference type="AlphaFoldDB" id="A0A074J6N0"/>
<dbReference type="OrthoDB" id="7658896at2"/>
<protein>
    <recommendedName>
        <fullName evidence="4">DUF5337 domain-containing protein</fullName>
    </recommendedName>
</protein>
<organism evidence="2 3">
    <name type="scientific">Thioclava pacifica DSM 10166</name>
    <dbReference type="NCBI Taxonomy" id="1353537"/>
    <lineage>
        <taxon>Bacteria</taxon>
        <taxon>Pseudomonadati</taxon>
        <taxon>Pseudomonadota</taxon>
        <taxon>Alphaproteobacteria</taxon>
        <taxon>Rhodobacterales</taxon>
        <taxon>Paracoccaceae</taxon>
        <taxon>Thioclava</taxon>
    </lineage>
</organism>
<dbReference type="Proteomes" id="UP000027432">
    <property type="component" value="Unassembled WGS sequence"/>
</dbReference>
<keyword evidence="3" id="KW-1185">Reference proteome</keyword>
<feature type="transmembrane region" description="Helical" evidence="1">
    <location>
        <begin position="12"/>
        <end position="32"/>
    </location>
</feature>
<name>A0A074J6N0_9RHOB</name>
<dbReference type="Pfam" id="PF17272">
    <property type="entry name" value="DUF5337"/>
    <property type="match status" value="1"/>
</dbReference>
<accession>A0A074J6N0</accession>
<dbReference type="STRING" id="1353537.TP2_11690"/>
<proteinExistence type="predicted"/>
<dbReference type="eggNOG" id="ENOG5033H31">
    <property type="taxonomic scope" value="Bacteria"/>
</dbReference>
<gene>
    <name evidence="2" type="ORF">TP2_11690</name>
</gene>
<evidence type="ECO:0000256" key="1">
    <source>
        <dbReference type="SAM" id="Phobius"/>
    </source>
</evidence>
<comment type="caution">
    <text evidence="2">The sequence shown here is derived from an EMBL/GenBank/DDBJ whole genome shotgun (WGS) entry which is preliminary data.</text>
</comment>
<dbReference type="InterPro" id="IPR020308">
    <property type="entry name" value="Uncharacterised_Ynq1"/>
</dbReference>
<sequence length="71" mass="7936">MSKDRNTDRLDGRKPALIIALTTVLWLALQWVGKQQGWSAQVALIGDLAALAAYIYALALVWRIWRRGSGK</sequence>